<feature type="compositionally biased region" description="Basic residues" evidence="1">
    <location>
        <begin position="106"/>
        <end position="119"/>
    </location>
</feature>
<evidence type="ECO:0000313" key="3">
    <source>
        <dbReference type="EMBL" id="KAH7272502.1"/>
    </source>
</evidence>
<feature type="transmembrane region" description="Helical" evidence="2">
    <location>
        <begin position="73"/>
        <end position="97"/>
    </location>
</feature>
<dbReference type="AlphaFoldDB" id="A0A9P9L1V7"/>
<evidence type="ECO:0000256" key="2">
    <source>
        <dbReference type="SAM" id="Phobius"/>
    </source>
</evidence>
<keyword evidence="2" id="KW-0812">Transmembrane</keyword>
<sequence length="300" mass="33249">MDEHGDHRVISTSSDEAQQRLHSHGSTQMSTIGRWKTLRRLHALVSLDEPGSGSCGPRSTSTTSHSLDPPYPIPIHLALFCGLALSFCSLLVISIHAQALTHPRPRPLIHNPTRRRARRQSAPGPLPKSCLGQGKHQMRVWASLALGLVIHRLCQYGPWGHGSIHTTMAQPLAFLILDDVCWELEPFRRRMVRRGMKSSPRNLSCPVPMQRPMSRLKRELGHKVVDRYGWVVDGCGCGCGWAPRLAKRGSLVACASLCERAQLPCLALGVSCVLCVSSVSQFFSSWWFLFFGACLYARSA</sequence>
<keyword evidence="4" id="KW-1185">Reference proteome</keyword>
<organism evidence="3 4">
    <name type="scientific">Fusarium solani</name>
    <name type="common">Filamentous fungus</name>
    <dbReference type="NCBI Taxonomy" id="169388"/>
    <lineage>
        <taxon>Eukaryota</taxon>
        <taxon>Fungi</taxon>
        <taxon>Dikarya</taxon>
        <taxon>Ascomycota</taxon>
        <taxon>Pezizomycotina</taxon>
        <taxon>Sordariomycetes</taxon>
        <taxon>Hypocreomycetidae</taxon>
        <taxon>Hypocreales</taxon>
        <taxon>Nectriaceae</taxon>
        <taxon>Fusarium</taxon>
        <taxon>Fusarium solani species complex</taxon>
    </lineage>
</organism>
<keyword evidence="2" id="KW-1133">Transmembrane helix</keyword>
<feature type="transmembrane region" description="Helical" evidence="2">
    <location>
        <begin position="266"/>
        <end position="289"/>
    </location>
</feature>
<evidence type="ECO:0000313" key="4">
    <source>
        <dbReference type="Proteomes" id="UP000736672"/>
    </source>
</evidence>
<comment type="caution">
    <text evidence="3">The sequence shown here is derived from an EMBL/GenBank/DDBJ whole genome shotgun (WGS) entry which is preliminary data.</text>
</comment>
<keyword evidence="2" id="KW-0472">Membrane</keyword>
<proteinExistence type="predicted"/>
<gene>
    <name evidence="3" type="ORF">B0J15DRAFT_481988</name>
</gene>
<name>A0A9P9L1V7_FUSSL</name>
<protein>
    <submittedName>
        <fullName evidence="3">Uncharacterized protein</fullName>
    </submittedName>
</protein>
<accession>A0A9P9L1V7</accession>
<feature type="region of interest" description="Disordered" evidence="1">
    <location>
        <begin position="1"/>
        <end position="30"/>
    </location>
</feature>
<feature type="region of interest" description="Disordered" evidence="1">
    <location>
        <begin position="106"/>
        <end position="129"/>
    </location>
</feature>
<dbReference type="EMBL" id="JAGTJS010000003">
    <property type="protein sequence ID" value="KAH7272502.1"/>
    <property type="molecule type" value="Genomic_DNA"/>
</dbReference>
<reference evidence="3" key="1">
    <citation type="journal article" date="2021" name="Nat. Commun.">
        <title>Genetic determinants of endophytism in the Arabidopsis root mycobiome.</title>
        <authorList>
            <person name="Mesny F."/>
            <person name="Miyauchi S."/>
            <person name="Thiergart T."/>
            <person name="Pickel B."/>
            <person name="Atanasova L."/>
            <person name="Karlsson M."/>
            <person name="Huettel B."/>
            <person name="Barry K.W."/>
            <person name="Haridas S."/>
            <person name="Chen C."/>
            <person name="Bauer D."/>
            <person name="Andreopoulos W."/>
            <person name="Pangilinan J."/>
            <person name="LaButti K."/>
            <person name="Riley R."/>
            <person name="Lipzen A."/>
            <person name="Clum A."/>
            <person name="Drula E."/>
            <person name="Henrissat B."/>
            <person name="Kohler A."/>
            <person name="Grigoriev I.V."/>
            <person name="Martin F.M."/>
            <person name="Hacquard S."/>
        </authorList>
    </citation>
    <scope>NUCLEOTIDE SEQUENCE</scope>
    <source>
        <strain evidence="3">FSSC 5 MPI-SDFR-AT-0091</strain>
    </source>
</reference>
<evidence type="ECO:0000256" key="1">
    <source>
        <dbReference type="SAM" id="MobiDB-lite"/>
    </source>
</evidence>
<dbReference type="Proteomes" id="UP000736672">
    <property type="component" value="Unassembled WGS sequence"/>
</dbReference>